<feature type="region of interest" description="Disordered" evidence="1">
    <location>
        <begin position="45"/>
        <end position="75"/>
    </location>
</feature>
<dbReference type="NCBIfam" id="TIGR01601">
    <property type="entry name" value="PYST-C1"/>
    <property type="match status" value="1"/>
</dbReference>
<evidence type="ECO:0000259" key="3">
    <source>
        <dbReference type="Pfam" id="PF09690"/>
    </source>
</evidence>
<dbReference type="InterPro" id="IPR006488">
    <property type="entry name" value="PYST-C1_N"/>
</dbReference>
<feature type="domain" description="PYST-C1-like N-terminal" evidence="3">
    <location>
        <begin position="32"/>
        <end position="83"/>
    </location>
</feature>
<evidence type="ECO:0000313" key="4">
    <source>
        <dbReference type="EMBL" id="CAD2105470.1"/>
    </source>
</evidence>
<dbReference type="EMBL" id="LR865414">
    <property type="protein sequence ID" value="CAD2105470.1"/>
    <property type="molecule type" value="Genomic_DNA"/>
</dbReference>
<feature type="signal peptide" evidence="2">
    <location>
        <begin position="1"/>
        <end position="20"/>
    </location>
</feature>
<dbReference type="Pfam" id="PF09690">
    <property type="entry name" value="PYST-C1"/>
    <property type="match status" value="1"/>
</dbReference>
<feature type="chain" id="PRO_5027631109" evidence="2">
    <location>
        <begin position="21"/>
        <end position="122"/>
    </location>
</feature>
<reference evidence="4 5" key="1">
    <citation type="submission" date="2020-08" db="EMBL/GenBank/DDBJ databases">
        <authorList>
            <person name="Ramaprasad A."/>
        </authorList>
    </citation>
    <scope>NUCLEOTIDE SEQUENCE [LARGE SCALE GENOMIC DNA]</scope>
</reference>
<organism evidence="4 5">
    <name type="scientific">Plasmodium vinckei petteri</name>
    <dbReference type="NCBI Taxonomy" id="138298"/>
    <lineage>
        <taxon>Eukaryota</taxon>
        <taxon>Sar</taxon>
        <taxon>Alveolata</taxon>
        <taxon>Apicomplexa</taxon>
        <taxon>Aconoidasida</taxon>
        <taxon>Haemosporida</taxon>
        <taxon>Plasmodiidae</taxon>
        <taxon>Plasmodium</taxon>
        <taxon>Plasmodium (Vinckeia)</taxon>
    </lineage>
</organism>
<dbReference type="Proteomes" id="UP000515268">
    <property type="component" value="Chromosome PVPCR_09"/>
</dbReference>
<dbReference type="OrthoDB" id="371739at2759"/>
<dbReference type="VEuPathDB" id="PlasmoDB:PVPCR_0904960"/>
<keyword evidence="2" id="KW-0732">Signal</keyword>
<accession>A0A6V7T020</accession>
<keyword evidence="5" id="KW-1185">Reference proteome</keyword>
<proteinExistence type="predicted"/>
<evidence type="ECO:0000256" key="1">
    <source>
        <dbReference type="SAM" id="MobiDB-lite"/>
    </source>
</evidence>
<sequence length="122" mass="14710">MNRRIFSLVCILFYVFMVVSIHCSEQKDDRSKESGLRSRITRAFKKTKRSNKKNDIESKCETQLNNNNNNDNDSDMFDRKAYSKYINSEKYKKLKYRHKFCCGLCHVYKDPYYNLPLTIFMF</sequence>
<gene>
    <name evidence="4" type="ORF">PVPCR_0904960</name>
</gene>
<evidence type="ECO:0000256" key="2">
    <source>
        <dbReference type="SAM" id="SignalP"/>
    </source>
</evidence>
<evidence type="ECO:0000313" key="5">
    <source>
        <dbReference type="Proteomes" id="UP000515268"/>
    </source>
</evidence>
<dbReference type="AlphaFoldDB" id="A0A6V7T020"/>
<name>A0A6V7T020_PLAVN</name>
<protein>
    <submittedName>
        <fullName evidence="4">Fam-c protein</fullName>
    </submittedName>
</protein>